<reference evidence="2 3" key="1">
    <citation type="journal article" date="2016" name="Fungal Biol.">
        <title>The genome of Xylona heveae provides a window into fungal endophytism.</title>
        <authorList>
            <person name="Gazis R."/>
            <person name="Kuo A."/>
            <person name="Riley R."/>
            <person name="LaButti K."/>
            <person name="Lipzen A."/>
            <person name="Lin J."/>
            <person name="Amirebrahimi M."/>
            <person name="Hesse C.N."/>
            <person name="Spatafora J.W."/>
            <person name="Henrissat B."/>
            <person name="Hainaut M."/>
            <person name="Grigoriev I.V."/>
            <person name="Hibbett D.S."/>
        </authorList>
    </citation>
    <scope>NUCLEOTIDE SEQUENCE [LARGE SCALE GENOMIC DNA]</scope>
    <source>
        <strain evidence="2 3">TC161</strain>
    </source>
</reference>
<feature type="compositionally biased region" description="Polar residues" evidence="1">
    <location>
        <begin position="186"/>
        <end position="196"/>
    </location>
</feature>
<evidence type="ECO:0000313" key="3">
    <source>
        <dbReference type="Proteomes" id="UP000076632"/>
    </source>
</evidence>
<dbReference type="InParanoid" id="A0A165AEY0"/>
<feature type="compositionally biased region" description="Low complexity" evidence="1">
    <location>
        <begin position="174"/>
        <end position="185"/>
    </location>
</feature>
<dbReference type="GeneID" id="28900114"/>
<gene>
    <name evidence="2" type="ORF">L228DRAFT_26732</name>
</gene>
<dbReference type="OMA" id="WLSHETA"/>
<evidence type="ECO:0000256" key="1">
    <source>
        <dbReference type="SAM" id="MobiDB-lite"/>
    </source>
</evidence>
<name>A0A165AEY0_XYLHT</name>
<evidence type="ECO:0008006" key="4">
    <source>
        <dbReference type="Google" id="ProtNLM"/>
    </source>
</evidence>
<dbReference type="RefSeq" id="XP_018185920.1">
    <property type="nucleotide sequence ID" value="XM_018334977.1"/>
</dbReference>
<organism evidence="2 3">
    <name type="scientific">Xylona heveae (strain CBS 132557 / TC161)</name>
    <dbReference type="NCBI Taxonomy" id="1328760"/>
    <lineage>
        <taxon>Eukaryota</taxon>
        <taxon>Fungi</taxon>
        <taxon>Dikarya</taxon>
        <taxon>Ascomycota</taxon>
        <taxon>Pezizomycotina</taxon>
        <taxon>Xylonomycetes</taxon>
        <taxon>Xylonales</taxon>
        <taxon>Xylonaceae</taxon>
        <taxon>Xylona</taxon>
    </lineage>
</organism>
<evidence type="ECO:0000313" key="2">
    <source>
        <dbReference type="EMBL" id="KZF20365.1"/>
    </source>
</evidence>
<protein>
    <recommendedName>
        <fullName evidence="4">EF-hand domain-containing protein</fullName>
    </recommendedName>
</protein>
<accession>A0A165AEY0</accession>
<sequence length="392" mass="44493">MLNHPTLTVDALNLLNESDHPPVTVKPGWLSLSGTLCRSISMADEISIPEFVHSLETLEFMGFESDIAQRIWRRYQDHEQFGDGMITFMDFVRGYIQSCPDAYLLDHQWDEVMKEMGVTKKLRDGILTEGFDDIRLSGTAASWVLKTMEDLYQWVSTVSKQISAAKSRAPSQISSSRCRQESASSNESAATDQLPSFSEHDKEAAEPVTILFKGGSVPRLQRALSTNDPAKRHDLSALVTFLPADFGFGKVYFTRQRQLALRYAMYAQERERMNNIQVGILHLEIPTRLLADAREIYGQDWKRFVWGCRRCPFLPPLELDEFDNAGILIGPIWMVSEDAAQSATFTVNDVKPYSMPNGVDCSQHAFRLRKCVEVQEESNVWIEQLEALPQKT</sequence>
<dbReference type="AlphaFoldDB" id="A0A165AEY0"/>
<keyword evidence="3" id="KW-1185">Reference proteome</keyword>
<dbReference type="STRING" id="1328760.A0A165AEY0"/>
<dbReference type="Proteomes" id="UP000076632">
    <property type="component" value="Unassembled WGS sequence"/>
</dbReference>
<dbReference type="OrthoDB" id="5429780at2759"/>
<proteinExistence type="predicted"/>
<feature type="region of interest" description="Disordered" evidence="1">
    <location>
        <begin position="169"/>
        <end position="202"/>
    </location>
</feature>
<dbReference type="EMBL" id="KV407463">
    <property type="protein sequence ID" value="KZF20365.1"/>
    <property type="molecule type" value="Genomic_DNA"/>
</dbReference>